<protein>
    <submittedName>
        <fullName evidence="2">(Mediterranean fruit fly) hypothetical protein</fullName>
    </submittedName>
    <submittedName>
        <fullName evidence="3">Retrovirus-related Gag polyprotein from transposon gypsy</fullName>
    </submittedName>
</protein>
<evidence type="ECO:0000313" key="2">
    <source>
        <dbReference type="EMBL" id="CAD6999912.1"/>
    </source>
</evidence>
<evidence type="ECO:0000256" key="1">
    <source>
        <dbReference type="SAM" id="MobiDB-lite"/>
    </source>
</evidence>
<evidence type="ECO:0000313" key="4">
    <source>
        <dbReference type="Proteomes" id="UP000606786"/>
    </source>
</evidence>
<organism evidence="3">
    <name type="scientific">Ceratitis capitata</name>
    <name type="common">Mediterranean fruit fly</name>
    <name type="synonym">Tephritis capitata</name>
    <dbReference type="NCBI Taxonomy" id="7213"/>
    <lineage>
        <taxon>Eukaryota</taxon>
        <taxon>Metazoa</taxon>
        <taxon>Ecdysozoa</taxon>
        <taxon>Arthropoda</taxon>
        <taxon>Hexapoda</taxon>
        <taxon>Insecta</taxon>
        <taxon>Pterygota</taxon>
        <taxon>Neoptera</taxon>
        <taxon>Endopterygota</taxon>
        <taxon>Diptera</taxon>
        <taxon>Brachycera</taxon>
        <taxon>Muscomorpha</taxon>
        <taxon>Tephritoidea</taxon>
        <taxon>Tephritidae</taxon>
        <taxon>Ceratitis</taxon>
        <taxon>Ceratitis</taxon>
    </lineage>
</organism>
<reference evidence="2" key="3">
    <citation type="submission" date="2020-11" db="EMBL/GenBank/DDBJ databases">
        <authorList>
            <person name="Whitehead M."/>
        </authorList>
    </citation>
    <scope>NUCLEOTIDE SEQUENCE</scope>
    <source>
        <strain evidence="2">EGII</strain>
    </source>
</reference>
<dbReference type="AlphaFoldDB" id="W8BAH0"/>
<name>W8BAH0_CERCA</name>
<reference evidence="3" key="2">
    <citation type="journal article" date="2014" name="BMC Genomics">
        <title>A genomic perspective to assessing quality of mass-reared SIT flies used in Mediterranean fruit fly (Ceratitis capitata) eradication in California.</title>
        <authorList>
            <person name="Calla B."/>
            <person name="Hall B."/>
            <person name="Hou S."/>
            <person name="Geib S.M."/>
        </authorList>
    </citation>
    <scope>NUCLEOTIDE SEQUENCE</scope>
</reference>
<keyword evidence="4" id="KW-1185">Reference proteome</keyword>
<feature type="compositionally biased region" description="Polar residues" evidence="1">
    <location>
        <begin position="296"/>
        <end position="323"/>
    </location>
</feature>
<dbReference type="Proteomes" id="UP000606786">
    <property type="component" value="Unassembled WGS sequence"/>
</dbReference>
<accession>W8BAH0</accession>
<feature type="region of interest" description="Disordered" evidence="1">
    <location>
        <begin position="296"/>
        <end position="328"/>
    </location>
</feature>
<feature type="compositionally biased region" description="Polar residues" evidence="1">
    <location>
        <begin position="252"/>
        <end position="272"/>
    </location>
</feature>
<evidence type="ECO:0000313" key="3">
    <source>
        <dbReference type="EMBL" id="JAB86829.1"/>
    </source>
</evidence>
<gene>
    <name evidence="3" type="primary">GAGY</name>
    <name evidence="2" type="ORF">CCAP1982_LOCUS8423</name>
</gene>
<dbReference type="EMBL" id="GAMC01019726">
    <property type="protein sequence ID" value="JAB86829.1"/>
    <property type="molecule type" value="mRNA"/>
</dbReference>
<proteinExistence type="evidence at transcript level"/>
<reference evidence="3" key="1">
    <citation type="submission" date="2013-07" db="EMBL/GenBank/DDBJ databases">
        <authorList>
            <person name="Geib S."/>
        </authorList>
    </citation>
    <scope>NUCLEOTIDE SEQUENCE</scope>
</reference>
<sequence>MDRNAVASLLESTVEVVEQSFREQLAELKREFQSILPKKIEVLEPVSILQGVRSTHTDLNLIKSLPEFRGKISEYPAWREAARFAISYYTEGSEPYYIAMGILRNKITSAANENLSAFNTPLNFKAIISKLDQLYADKRPLHILESQLNTLRQGKMSINEYYDAVDRQLTLILNKNIMTYSNNDQLTHAFNSKARENALRVFISGLRRPLCDTLFSVNPPDLPSALAAAQELQHNRERYEFAHTYASGRLPQASSSPPLFNTVPQPNRANNSMQYPVPMDVDPGTSCFRQNPRIRSNISERFNHPQTYQQGSSSNRPNPNQQRSRQHANNFAQPQQQFNRLYANNAFNQALLQRQHVNNFTQHQQQYKRPYTNNTSTQAPVQKLQRINAMRNEPYFSEMDEYEDPFLNEPPYSEMGDTELPDEVNFLG</sequence>
<feature type="region of interest" description="Disordered" evidence="1">
    <location>
        <begin position="403"/>
        <end position="428"/>
    </location>
</feature>
<feature type="region of interest" description="Disordered" evidence="1">
    <location>
        <begin position="250"/>
        <end position="272"/>
    </location>
</feature>
<dbReference type="EMBL" id="CAJHJT010000012">
    <property type="protein sequence ID" value="CAD6999912.1"/>
    <property type="molecule type" value="Genomic_DNA"/>
</dbReference>